<keyword evidence="5" id="KW-1185">Reference proteome</keyword>
<gene>
    <name evidence="4" type="ORF">I8J32_017005</name>
</gene>
<evidence type="ECO:0000256" key="1">
    <source>
        <dbReference type="ARBA" id="ARBA00004196"/>
    </source>
</evidence>
<dbReference type="EMBL" id="CP071518">
    <property type="protein sequence ID" value="QSX78324.1"/>
    <property type="molecule type" value="Genomic_DNA"/>
</dbReference>
<keyword evidence="2" id="KW-0175">Coiled coil</keyword>
<dbReference type="PANTHER" id="PTHR32347:SF29">
    <property type="entry name" value="UPF0194 MEMBRANE PROTEIN YBHG"/>
    <property type="match status" value="1"/>
</dbReference>
<dbReference type="KEGG" id="lsf:I8J32_017005"/>
<reference evidence="4 5" key="1">
    <citation type="submission" date="2021-03" db="EMBL/GenBank/DDBJ databases">
        <title>Lysobacter sp. nov. isolated from soil of gangwondo yeongwol, south Korea.</title>
        <authorList>
            <person name="Kim K.R."/>
            <person name="Kim K.H."/>
            <person name="Jeon C.O."/>
        </authorList>
    </citation>
    <scope>NUCLEOTIDE SEQUENCE [LARGE SCALE GENOMIC DNA]</scope>
    <source>
        <strain evidence="4 5">R19</strain>
    </source>
</reference>
<dbReference type="InterPro" id="IPR050465">
    <property type="entry name" value="UPF0194_transport"/>
</dbReference>
<dbReference type="Proteomes" id="UP000639274">
    <property type="component" value="Chromosome"/>
</dbReference>
<dbReference type="InterPro" id="IPR059052">
    <property type="entry name" value="HH_YbhG-like"/>
</dbReference>
<dbReference type="GO" id="GO:0030313">
    <property type="term" value="C:cell envelope"/>
    <property type="evidence" value="ECO:0007669"/>
    <property type="project" value="UniProtKB-SubCell"/>
</dbReference>
<dbReference type="Gene3D" id="1.10.287.470">
    <property type="entry name" value="Helix hairpin bin"/>
    <property type="match status" value="1"/>
</dbReference>
<dbReference type="RefSeq" id="WP_200613880.1">
    <property type="nucleotide sequence ID" value="NZ_CP071518.1"/>
</dbReference>
<evidence type="ECO:0000256" key="2">
    <source>
        <dbReference type="ARBA" id="ARBA00023054"/>
    </source>
</evidence>
<dbReference type="SUPFAM" id="SSF111369">
    <property type="entry name" value="HlyD-like secretion proteins"/>
    <property type="match status" value="1"/>
</dbReference>
<proteinExistence type="predicted"/>
<dbReference type="AlphaFoldDB" id="A0A975ASQ9"/>
<comment type="subcellular location">
    <subcellularLocation>
        <location evidence="1">Cell envelope</location>
    </subcellularLocation>
</comment>
<dbReference type="PANTHER" id="PTHR32347">
    <property type="entry name" value="EFFLUX SYSTEM COMPONENT YKNX-RELATED"/>
    <property type="match status" value="1"/>
</dbReference>
<dbReference type="Pfam" id="PF25881">
    <property type="entry name" value="HH_YBHG"/>
    <property type="match status" value="1"/>
</dbReference>
<dbReference type="PROSITE" id="PS51257">
    <property type="entry name" value="PROKAR_LIPOPROTEIN"/>
    <property type="match status" value="1"/>
</dbReference>
<dbReference type="Gene3D" id="2.40.50.100">
    <property type="match status" value="1"/>
</dbReference>
<evidence type="ECO:0000259" key="3">
    <source>
        <dbReference type="Pfam" id="PF25881"/>
    </source>
</evidence>
<name>A0A975ASQ9_9GAMM</name>
<evidence type="ECO:0000313" key="4">
    <source>
        <dbReference type="EMBL" id="QSX78324.1"/>
    </source>
</evidence>
<feature type="domain" description="YbhG-like alpha-helical hairpin" evidence="3">
    <location>
        <begin position="70"/>
        <end position="189"/>
    </location>
</feature>
<protein>
    <submittedName>
        <fullName evidence="4">HlyD family efflux transporter periplasmic adaptor subunit</fullName>
    </submittedName>
</protein>
<sequence length="319" mass="33535">MRSTPTILSGLLALLSAAGCSPPPPQALGTLEYERVTLPAPAAERIVEIAVREGQRVERGQTVLRLEAVRVQAAAQAADAQARTQREALAELEAGPRSEAIGQARAQLVAAQARARDAAAYYARLKPLGDRSLVAASDVDSAGAAAASAQAQVRVAQQALLELERGTRTERIAQGRAAVEAAQAQARVQQVSLEKLDVTAPRAGRVDSLPFELGDQPAVGAPLAVLLVGPAPYARIYVPEPLRTRVRVGQAARVFVPGHEAPFAGTVRMVRSEPTFTPYYALTGKDAARLSYLAEVALTPKAGELPAGLPVRVEFADAP</sequence>
<organism evidence="4 5">
    <name type="scientific">Agrilutibacter solisilvae</name>
    <dbReference type="NCBI Taxonomy" id="2763317"/>
    <lineage>
        <taxon>Bacteria</taxon>
        <taxon>Pseudomonadati</taxon>
        <taxon>Pseudomonadota</taxon>
        <taxon>Gammaproteobacteria</taxon>
        <taxon>Lysobacterales</taxon>
        <taxon>Lysobacteraceae</taxon>
        <taxon>Agrilutibacter</taxon>
    </lineage>
</organism>
<accession>A0A975ASQ9</accession>
<evidence type="ECO:0000313" key="5">
    <source>
        <dbReference type="Proteomes" id="UP000639274"/>
    </source>
</evidence>